<dbReference type="EMBL" id="MPIN01000002">
    <property type="protein sequence ID" value="OJH41405.1"/>
    <property type="molecule type" value="Genomic_DNA"/>
</dbReference>
<sequence length="267" mass="28708">MVMPSQEVRVDGCLLRYADSGGEGTPIVFTHGAGADHHMFDAQYDRLAMSGHRVVVWDMRGHGASRPNGESFTGERAHQDLLALIEHLRLFKPVLAGHSLGGNLSQAAVRRSPGSYRALIVMGSTWNTGPLTATERFLLKLAAPSLALVPESRLPLLMARASAVTSAAREDAVRAFAQMSKPRFIEVWKATVGFVTPEPSYRTPLPLCLIRGSADETGNIATAMPRWAAAEGISEHVIPGAGHLVSQDAPEAVTAVIERFVSTLPRV</sequence>
<dbReference type="InterPro" id="IPR000639">
    <property type="entry name" value="Epox_hydrolase-like"/>
</dbReference>
<organism evidence="2 3">
    <name type="scientific">Cystobacter ferrugineus</name>
    <dbReference type="NCBI Taxonomy" id="83449"/>
    <lineage>
        <taxon>Bacteria</taxon>
        <taxon>Pseudomonadati</taxon>
        <taxon>Myxococcota</taxon>
        <taxon>Myxococcia</taxon>
        <taxon>Myxococcales</taxon>
        <taxon>Cystobacterineae</taxon>
        <taxon>Archangiaceae</taxon>
        <taxon>Cystobacter</taxon>
    </lineage>
</organism>
<dbReference type="PANTHER" id="PTHR43194">
    <property type="entry name" value="HYDROLASE ALPHA/BETA FOLD FAMILY"/>
    <property type="match status" value="1"/>
</dbReference>
<reference evidence="3" key="1">
    <citation type="submission" date="2016-11" db="EMBL/GenBank/DDBJ databases">
        <authorList>
            <person name="Shukria A."/>
            <person name="Stevens D.C."/>
        </authorList>
    </citation>
    <scope>NUCLEOTIDE SEQUENCE [LARGE SCALE GENOMIC DNA]</scope>
    <source>
        <strain evidence="3">Cbfe23</strain>
    </source>
</reference>
<comment type="caution">
    <text evidence="2">The sequence shown here is derived from an EMBL/GenBank/DDBJ whole genome shotgun (WGS) entry which is preliminary data.</text>
</comment>
<dbReference type="GO" id="GO:0016787">
    <property type="term" value="F:hydrolase activity"/>
    <property type="evidence" value="ECO:0007669"/>
    <property type="project" value="UniProtKB-KW"/>
</dbReference>
<dbReference type="InterPro" id="IPR029058">
    <property type="entry name" value="AB_hydrolase_fold"/>
</dbReference>
<name>A0A1L9BGP6_9BACT</name>
<feature type="domain" description="AB hydrolase-1" evidence="1">
    <location>
        <begin position="27"/>
        <end position="255"/>
    </location>
</feature>
<dbReference type="Pfam" id="PF12697">
    <property type="entry name" value="Abhydrolase_6"/>
    <property type="match status" value="1"/>
</dbReference>
<dbReference type="AlphaFoldDB" id="A0A1L9BGP6"/>
<reference evidence="2 3" key="2">
    <citation type="submission" date="2016-12" db="EMBL/GenBank/DDBJ databases">
        <title>Draft Genome Sequence of Cystobacter ferrugineus Strain Cbfe23.</title>
        <authorList>
            <person name="Akbar S."/>
            <person name="Dowd S.E."/>
            <person name="Stevens D.C."/>
        </authorList>
    </citation>
    <scope>NUCLEOTIDE SEQUENCE [LARGE SCALE GENOMIC DNA]</scope>
    <source>
        <strain evidence="2 3">Cbfe23</strain>
    </source>
</reference>
<keyword evidence="3" id="KW-1185">Reference proteome</keyword>
<evidence type="ECO:0000313" key="3">
    <source>
        <dbReference type="Proteomes" id="UP000182229"/>
    </source>
</evidence>
<dbReference type="SUPFAM" id="SSF53474">
    <property type="entry name" value="alpha/beta-Hydrolases"/>
    <property type="match status" value="1"/>
</dbReference>
<gene>
    <name evidence="2" type="ORF">BON30_11140</name>
</gene>
<evidence type="ECO:0000259" key="1">
    <source>
        <dbReference type="Pfam" id="PF12697"/>
    </source>
</evidence>
<proteinExistence type="predicted"/>
<dbReference type="InterPro" id="IPR000073">
    <property type="entry name" value="AB_hydrolase_1"/>
</dbReference>
<dbReference type="InterPro" id="IPR050228">
    <property type="entry name" value="Carboxylesterase_BioH"/>
</dbReference>
<dbReference type="RefSeq" id="WP_071897962.1">
    <property type="nucleotide sequence ID" value="NZ_MPIN01000002.1"/>
</dbReference>
<keyword evidence="2" id="KW-0378">Hydrolase</keyword>
<dbReference type="PANTHER" id="PTHR43194:SF2">
    <property type="entry name" value="PEROXISOMAL MEMBRANE PROTEIN LPX1"/>
    <property type="match status" value="1"/>
</dbReference>
<dbReference type="Gene3D" id="3.40.50.1820">
    <property type="entry name" value="alpha/beta hydrolase"/>
    <property type="match status" value="1"/>
</dbReference>
<dbReference type="Proteomes" id="UP000182229">
    <property type="component" value="Unassembled WGS sequence"/>
</dbReference>
<dbReference type="STRING" id="83449.BON30_11140"/>
<accession>A0A1L9BGP6</accession>
<dbReference type="PRINTS" id="PR00412">
    <property type="entry name" value="EPOXHYDRLASE"/>
</dbReference>
<evidence type="ECO:0000313" key="2">
    <source>
        <dbReference type="EMBL" id="OJH41405.1"/>
    </source>
</evidence>
<protein>
    <submittedName>
        <fullName evidence="2">Alpha/beta hydrolase</fullName>
    </submittedName>
</protein>